<evidence type="ECO:0000259" key="1">
    <source>
        <dbReference type="Pfam" id="PF03756"/>
    </source>
</evidence>
<feature type="domain" description="A-factor biosynthesis hotdog" evidence="1">
    <location>
        <begin position="164"/>
        <end position="287"/>
    </location>
</feature>
<dbReference type="InterPro" id="IPR005509">
    <property type="entry name" value="AfsA_hotdog_dom"/>
</dbReference>
<dbReference type="Pfam" id="PF03756">
    <property type="entry name" value="AfsA"/>
    <property type="match status" value="2"/>
</dbReference>
<gene>
    <name evidence="2" type="ORF">DFR70_12226</name>
</gene>
<evidence type="ECO:0000313" key="2">
    <source>
        <dbReference type="EMBL" id="PXX54885.1"/>
    </source>
</evidence>
<name>A0A318K2B4_9NOCA</name>
<protein>
    <submittedName>
        <fullName evidence="2">A-factor biosynthesis hotdog protein</fullName>
    </submittedName>
</protein>
<reference evidence="2 3" key="1">
    <citation type="submission" date="2018-05" db="EMBL/GenBank/DDBJ databases">
        <title>Genomic Encyclopedia of Type Strains, Phase IV (KMG-IV): sequencing the most valuable type-strain genomes for metagenomic binning, comparative biology and taxonomic classification.</title>
        <authorList>
            <person name="Goeker M."/>
        </authorList>
    </citation>
    <scope>NUCLEOTIDE SEQUENCE [LARGE SCALE GENOMIC DNA]</scope>
    <source>
        <strain evidence="2 3">DSM 44704</strain>
    </source>
</reference>
<accession>A0A318K2B4</accession>
<sequence length="304" mass="32405">MCDRARIAPELFVIAVQLPRAHSLWSDGHYEYHDTLMAAEAVRQAAIMSGHDFFEIAPETVMVARSFDLAVLSPDAFRDDRRNPLEGVLLFALTPQHAVDGPTGLTFETVLLIGDAPAMTMSGSLMFAAASDFALVRAMARAQLGERGEHAVTAPAGEVPAPELVGRDSPRHVAIRAVAEPAGIDRISVLVDPADAAFFDHPLDHVPGQLITEAVRQAATWSVCARSTDGAGGVPMVTRGRAAFDGFAELDVPTELELTVKALGAAQTYQVDATVVQWGKHIGAVAMELEFRSDAGRAANGERS</sequence>
<proteinExistence type="predicted"/>
<dbReference type="AlphaFoldDB" id="A0A318K2B4"/>
<dbReference type="Proteomes" id="UP000247569">
    <property type="component" value="Unassembled WGS sequence"/>
</dbReference>
<evidence type="ECO:0000313" key="3">
    <source>
        <dbReference type="Proteomes" id="UP000247569"/>
    </source>
</evidence>
<keyword evidence="3" id="KW-1185">Reference proteome</keyword>
<dbReference type="EMBL" id="QJKF01000022">
    <property type="protein sequence ID" value="PXX54885.1"/>
    <property type="molecule type" value="Genomic_DNA"/>
</dbReference>
<feature type="domain" description="A-factor biosynthesis hotdog" evidence="1">
    <location>
        <begin position="12"/>
        <end position="78"/>
    </location>
</feature>
<organism evidence="2 3">
    <name type="scientific">Nocardia tenerifensis</name>
    <dbReference type="NCBI Taxonomy" id="228006"/>
    <lineage>
        <taxon>Bacteria</taxon>
        <taxon>Bacillati</taxon>
        <taxon>Actinomycetota</taxon>
        <taxon>Actinomycetes</taxon>
        <taxon>Mycobacteriales</taxon>
        <taxon>Nocardiaceae</taxon>
        <taxon>Nocardia</taxon>
    </lineage>
</organism>
<comment type="caution">
    <text evidence="2">The sequence shown here is derived from an EMBL/GenBank/DDBJ whole genome shotgun (WGS) entry which is preliminary data.</text>
</comment>